<proteinExistence type="predicted"/>
<keyword evidence="1" id="KW-0472">Membrane</keyword>
<sequence length="260" mass="27136">MERSFMLHRRSVLSIGVALGGAPLLSSGVEAQSADRSRDVILAVADAKAAAENILSLALYAKFSPENASALEGLNERILASLAPLGGVPAAEAEVYVEPGQAILTAQINERGIPLVPSSASAVVPVVKPDSPGEDLNAAVAAVIKSAFGLQDLDAAGLSRLAEQFLLKDPLMRLAALIRSGEWASAAQVLRTLLTQLAAIWQAVPAIQEAVGAEATKGILNAVTARYVPFVGWPVLVATILFAVAQHRERLISALDKARL</sequence>
<keyword evidence="1" id="KW-1133">Transmembrane helix</keyword>
<dbReference type="AlphaFoldDB" id="A0A8I1GG91"/>
<evidence type="ECO:0000313" key="3">
    <source>
        <dbReference type="Proteomes" id="UP000623250"/>
    </source>
</evidence>
<dbReference type="Proteomes" id="UP000623250">
    <property type="component" value="Unassembled WGS sequence"/>
</dbReference>
<protein>
    <submittedName>
        <fullName evidence="2">Uncharacterized protein</fullName>
    </submittedName>
</protein>
<keyword evidence="3" id="KW-1185">Reference proteome</keyword>
<organism evidence="2 3">
    <name type="scientific">Rhodomicrobium udaipurense</name>
    <dbReference type="NCBI Taxonomy" id="1202716"/>
    <lineage>
        <taxon>Bacteria</taxon>
        <taxon>Pseudomonadati</taxon>
        <taxon>Pseudomonadota</taxon>
        <taxon>Alphaproteobacteria</taxon>
        <taxon>Hyphomicrobiales</taxon>
        <taxon>Hyphomicrobiaceae</taxon>
        <taxon>Rhodomicrobium</taxon>
    </lineage>
</organism>
<accession>A0A8I1GG91</accession>
<evidence type="ECO:0000313" key="2">
    <source>
        <dbReference type="EMBL" id="MBJ7544148.1"/>
    </source>
</evidence>
<reference evidence="2 3" key="1">
    <citation type="submission" date="2020-12" db="EMBL/GenBank/DDBJ databases">
        <title>Revised draft genomes of Rhodomicrobium vannielii ATCC 17100 and Rhodomicrobium udaipurense JA643.</title>
        <authorList>
            <person name="Conners E.M."/>
            <person name="Davenport E.J."/>
            <person name="Bose A."/>
        </authorList>
    </citation>
    <scope>NUCLEOTIDE SEQUENCE [LARGE SCALE GENOMIC DNA]</scope>
    <source>
        <strain evidence="2 3">JA643</strain>
    </source>
</reference>
<dbReference type="EMBL" id="JAEMUK010000050">
    <property type="protein sequence ID" value="MBJ7544148.1"/>
    <property type="molecule type" value="Genomic_DNA"/>
</dbReference>
<gene>
    <name evidence="2" type="ORF">JDN41_11365</name>
</gene>
<name>A0A8I1GG91_9HYPH</name>
<keyword evidence="1" id="KW-0812">Transmembrane</keyword>
<feature type="transmembrane region" description="Helical" evidence="1">
    <location>
        <begin position="227"/>
        <end position="245"/>
    </location>
</feature>
<comment type="caution">
    <text evidence="2">The sequence shown here is derived from an EMBL/GenBank/DDBJ whole genome shotgun (WGS) entry which is preliminary data.</text>
</comment>
<evidence type="ECO:0000256" key="1">
    <source>
        <dbReference type="SAM" id="Phobius"/>
    </source>
</evidence>